<name>A0AAV4R4Q2_9ARAC</name>
<dbReference type="SUPFAM" id="SSF90257">
    <property type="entry name" value="Myosin rod fragments"/>
    <property type="match status" value="1"/>
</dbReference>
<evidence type="ECO:0000256" key="5">
    <source>
        <dbReference type="ARBA" id="ARBA00022490"/>
    </source>
</evidence>
<evidence type="ECO:0000259" key="13">
    <source>
        <dbReference type="Pfam" id="PF01576"/>
    </source>
</evidence>
<feature type="region of interest" description="Disordered" evidence="12">
    <location>
        <begin position="1"/>
        <end position="37"/>
    </location>
</feature>
<dbReference type="PANTHER" id="PTHR46349:SF6">
    <property type="entry name" value="MYOSIN-6-LIKE"/>
    <property type="match status" value="1"/>
</dbReference>
<evidence type="ECO:0000256" key="11">
    <source>
        <dbReference type="SAM" id="Coils"/>
    </source>
</evidence>
<evidence type="ECO:0000256" key="12">
    <source>
        <dbReference type="SAM" id="MobiDB-lite"/>
    </source>
</evidence>
<keyword evidence="4" id="KW-0787">Thick filament</keyword>
<dbReference type="InterPro" id="IPR014751">
    <property type="entry name" value="XRCC4-like_C"/>
</dbReference>
<reference evidence="14 15" key="1">
    <citation type="submission" date="2021-06" db="EMBL/GenBank/DDBJ databases">
        <title>Caerostris darwini draft genome.</title>
        <authorList>
            <person name="Kono N."/>
            <person name="Arakawa K."/>
        </authorList>
    </citation>
    <scope>NUCLEOTIDE SEQUENCE [LARGE SCALE GENOMIC DNA]</scope>
</reference>
<feature type="coiled-coil region" evidence="11">
    <location>
        <begin position="115"/>
        <end position="220"/>
    </location>
</feature>
<protein>
    <recommendedName>
        <fullName evidence="3">Paramyosin</fullName>
    </recommendedName>
</protein>
<dbReference type="Pfam" id="PF01576">
    <property type="entry name" value="Myosin_tail_1"/>
    <property type="match status" value="1"/>
</dbReference>
<dbReference type="AlphaFoldDB" id="A0AAV4R4Q2"/>
<accession>A0AAV4R4Q2</accession>
<feature type="coiled-coil region" evidence="11">
    <location>
        <begin position="390"/>
        <end position="439"/>
    </location>
</feature>
<proteinExistence type="inferred from homology"/>
<evidence type="ECO:0000313" key="14">
    <source>
        <dbReference type="EMBL" id="GIY16710.1"/>
    </source>
</evidence>
<keyword evidence="7" id="KW-0518">Myosin</keyword>
<dbReference type="EMBL" id="BPLQ01005719">
    <property type="protein sequence ID" value="GIY16710.1"/>
    <property type="molecule type" value="Genomic_DNA"/>
</dbReference>
<comment type="caution">
    <text evidence="14">The sequence shown here is derived from an EMBL/GenBank/DDBJ whole genome shotgun (WGS) entry which is preliminary data.</text>
</comment>
<evidence type="ECO:0000256" key="4">
    <source>
        <dbReference type="ARBA" id="ARBA00022433"/>
    </source>
</evidence>
<evidence type="ECO:0000256" key="3">
    <source>
        <dbReference type="ARBA" id="ARBA00018623"/>
    </source>
</evidence>
<dbReference type="GO" id="GO:0016459">
    <property type="term" value="C:myosin complex"/>
    <property type="evidence" value="ECO:0007669"/>
    <property type="project" value="UniProtKB-KW"/>
</dbReference>
<dbReference type="InterPro" id="IPR002928">
    <property type="entry name" value="Myosin_tail"/>
</dbReference>
<keyword evidence="8" id="KW-0505">Motor protein</keyword>
<keyword evidence="6 11" id="KW-0175">Coiled coil</keyword>
<keyword evidence="9" id="KW-0514">Muscle protein</keyword>
<evidence type="ECO:0000256" key="8">
    <source>
        <dbReference type="ARBA" id="ARBA00023175"/>
    </source>
</evidence>
<evidence type="ECO:0000256" key="2">
    <source>
        <dbReference type="ARBA" id="ARBA00008447"/>
    </source>
</evidence>
<evidence type="ECO:0000256" key="9">
    <source>
        <dbReference type="ARBA" id="ARBA00023179"/>
    </source>
</evidence>
<evidence type="ECO:0000256" key="1">
    <source>
        <dbReference type="ARBA" id="ARBA00004657"/>
    </source>
</evidence>
<gene>
    <name evidence="14" type="primary">Prm</name>
    <name evidence="14" type="ORF">CDAR_426821</name>
</gene>
<keyword evidence="5" id="KW-0963">Cytoplasm</keyword>
<evidence type="ECO:0000256" key="7">
    <source>
        <dbReference type="ARBA" id="ARBA00023123"/>
    </source>
</evidence>
<dbReference type="GO" id="GO:0032982">
    <property type="term" value="C:myosin filament"/>
    <property type="evidence" value="ECO:0007669"/>
    <property type="project" value="UniProtKB-KW"/>
</dbReference>
<dbReference type="GO" id="GO:0030016">
    <property type="term" value="C:myofibril"/>
    <property type="evidence" value="ECO:0007669"/>
    <property type="project" value="UniProtKB-SubCell"/>
</dbReference>
<dbReference type="Gene3D" id="1.20.5.370">
    <property type="match status" value="1"/>
</dbReference>
<comment type="function">
    <text evidence="10">Paramyosin is a major structural component of many thick filaments isolated from invertebrate muscles.</text>
</comment>
<feature type="region of interest" description="Disordered" evidence="12">
    <location>
        <begin position="51"/>
        <end position="78"/>
    </location>
</feature>
<feature type="domain" description="Myosin tail" evidence="13">
    <location>
        <begin position="98"/>
        <end position="530"/>
    </location>
</feature>
<organism evidence="14 15">
    <name type="scientific">Caerostris darwini</name>
    <dbReference type="NCBI Taxonomy" id="1538125"/>
    <lineage>
        <taxon>Eukaryota</taxon>
        <taxon>Metazoa</taxon>
        <taxon>Ecdysozoa</taxon>
        <taxon>Arthropoda</taxon>
        <taxon>Chelicerata</taxon>
        <taxon>Arachnida</taxon>
        <taxon>Araneae</taxon>
        <taxon>Araneomorphae</taxon>
        <taxon>Entelegynae</taxon>
        <taxon>Araneoidea</taxon>
        <taxon>Araneidae</taxon>
        <taxon>Caerostris</taxon>
    </lineage>
</organism>
<comment type="similarity">
    <text evidence="2">Belongs to the paramyosin family.</text>
</comment>
<evidence type="ECO:0000256" key="6">
    <source>
        <dbReference type="ARBA" id="ARBA00023054"/>
    </source>
</evidence>
<dbReference type="Proteomes" id="UP001054837">
    <property type="component" value="Unassembled WGS sequence"/>
</dbReference>
<keyword evidence="15" id="KW-1185">Reference proteome</keyword>
<dbReference type="PANTHER" id="PTHR46349">
    <property type="entry name" value="CINGULIN-LIKE PROTEIN 1-RELATED"/>
    <property type="match status" value="1"/>
</dbReference>
<evidence type="ECO:0000256" key="10">
    <source>
        <dbReference type="ARBA" id="ARBA00049580"/>
    </source>
</evidence>
<comment type="subcellular location">
    <subcellularLocation>
        <location evidence="1">Cytoplasm</location>
        <location evidence="1">Myofibril</location>
    </subcellularLocation>
</comment>
<feature type="coiled-coil region" evidence="11">
    <location>
        <begin position="468"/>
        <end position="530"/>
    </location>
</feature>
<sequence>MVVEDERPNVVQTTPSPELVSGSPCKEQSPGDNNQELSDIKVVPLSELSNIFTNGLPKDTPDKDSEDDVSLNLSPSPQLVEQTVINENGADNSNDISQDKNSELVSNSEIAGDDLNDAKAHLSDASRRIHEMDIEIKRLENEREELSIAYREAETLRKQEEAKAQRLASELTSVRHDYERRLTIKEEELDSLRKQTAIEIDQLNMRLAEAEAKVKTEVARIKKKMQVTITELEMSLDVSNKQNIDMQKTIKIQSTKLMEIQSHYDEVTRQLQQSIDQLGVSQRRCQGLTAELEELRVSLETTLRAKRTLEQSLDESHSKISELTTLNVNLTSAKGKLENEYLTLHSDYEEISKELRVSDERYNRVIVELKSTKDILIEEQERSIKMESIKKSLEVEVRNLQIRIEEVETNALAGGRRVVSKLEARIRDIEIELDEEKKRHAESIKIMRKKEHRVKELLLQTEEDHKTITMLNDAVEKLTEKVKVYKRQLTEQEGMTAQNLTRVRRFQRELEAAEDRAEQAESNLTFVRSRHRTIVTGPASVKQVFVTTTEESSSSTSNY</sequence>
<evidence type="ECO:0000313" key="15">
    <source>
        <dbReference type="Proteomes" id="UP001054837"/>
    </source>
</evidence>